<name>A0A1L7W5W7_FUSPR</name>
<evidence type="ECO:0008006" key="4">
    <source>
        <dbReference type="Google" id="ProtNLM"/>
    </source>
</evidence>
<comment type="caution">
    <text evidence="2">The sequence shown here is derived from an EMBL/GenBank/DDBJ whole genome shotgun (WGS) entry which is preliminary data.</text>
</comment>
<sequence length="71" mass="7265">MRTVVLLALVAPLATCTILNIQGSCADSDIGPVCVVTKSVANPATICNGKAGTYCSLASYCVRTPRGPAHE</sequence>
<gene>
    <name evidence="2" type="ORF">FPRO_12624</name>
</gene>
<dbReference type="EMBL" id="FJOF01000013">
    <property type="protein sequence ID" value="CZR48014.1"/>
    <property type="molecule type" value="Genomic_DNA"/>
</dbReference>
<feature type="signal peptide" evidence="1">
    <location>
        <begin position="1"/>
        <end position="16"/>
    </location>
</feature>
<proteinExistence type="predicted"/>
<keyword evidence="1" id="KW-0732">Signal</keyword>
<reference evidence="3" key="1">
    <citation type="journal article" date="2016" name="Genome Biol. Evol.">
        <title>Comparative 'omics' of the Fusarium fujikuroi species complex highlights differences in genetic potential and metabolite synthesis.</title>
        <authorList>
            <person name="Niehaus E.-M."/>
            <person name="Muensterkoetter M."/>
            <person name="Proctor R.H."/>
            <person name="Brown D.W."/>
            <person name="Sharon A."/>
            <person name="Idan Y."/>
            <person name="Oren-Young L."/>
            <person name="Sieber C.M."/>
            <person name="Novak O."/>
            <person name="Pencik A."/>
            <person name="Tarkowska D."/>
            <person name="Hromadova K."/>
            <person name="Freeman S."/>
            <person name="Maymon M."/>
            <person name="Elazar M."/>
            <person name="Youssef S.A."/>
            <person name="El-Shabrawy E.S.M."/>
            <person name="Shalaby A.B.A."/>
            <person name="Houterman P."/>
            <person name="Brock N.L."/>
            <person name="Burkhardt I."/>
            <person name="Tsavkelova E.A."/>
            <person name="Dickschat J.S."/>
            <person name="Galuszka P."/>
            <person name="Gueldener U."/>
            <person name="Tudzynski B."/>
        </authorList>
    </citation>
    <scope>NUCLEOTIDE SEQUENCE [LARGE SCALE GENOMIC DNA]</scope>
    <source>
        <strain evidence="3">ET1</strain>
    </source>
</reference>
<evidence type="ECO:0000256" key="1">
    <source>
        <dbReference type="SAM" id="SignalP"/>
    </source>
</evidence>
<protein>
    <recommendedName>
        <fullName evidence="4">NIP1 avirulence protein</fullName>
    </recommendedName>
</protein>
<feature type="chain" id="PRO_5013312993" description="NIP1 avirulence protein" evidence="1">
    <location>
        <begin position="17"/>
        <end position="71"/>
    </location>
</feature>
<organism evidence="2 3">
    <name type="scientific">Fusarium proliferatum (strain ET1)</name>
    <name type="common">Orchid endophyte fungus</name>
    <dbReference type="NCBI Taxonomy" id="1227346"/>
    <lineage>
        <taxon>Eukaryota</taxon>
        <taxon>Fungi</taxon>
        <taxon>Dikarya</taxon>
        <taxon>Ascomycota</taxon>
        <taxon>Pezizomycotina</taxon>
        <taxon>Sordariomycetes</taxon>
        <taxon>Hypocreomycetidae</taxon>
        <taxon>Hypocreales</taxon>
        <taxon>Nectriaceae</taxon>
        <taxon>Fusarium</taxon>
        <taxon>Fusarium fujikuroi species complex</taxon>
    </lineage>
</organism>
<evidence type="ECO:0000313" key="3">
    <source>
        <dbReference type="Proteomes" id="UP000183971"/>
    </source>
</evidence>
<evidence type="ECO:0000313" key="2">
    <source>
        <dbReference type="EMBL" id="CZR48014.1"/>
    </source>
</evidence>
<accession>A0A1L7W5W7</accession>
<dbReference type="GeneID" id="42057488"/>
<dbReference type="AlphaFoldDB" id="A0A1L7W5W7"/>
<keyword evidence="3" id="KW-1185">Reference proteome</keyword>
<dbReference type="Proteomes" id="UP000183971">
    <property type="component" value="Unassembled WGS sequence"/>
</dbReference>
<dbReference type="VEuPathDB" id="FungiDB:FPRO_12624"/>
<dbReference type="RefSeq" id="XP_031088547.1">
    <property type="nucleotide sequence ID" value="XM_031223161.1"/>
</dbReference>